<dbReference type="AlphaFoldDB" id="A0A7X1C8B5"/>
<organism evidence="1 2">
    <name type="scientific">Listeria immobilis</name>
    <dbReference type="NCBI Taxonomy" id="2713502"/>
    <lineage>
        <taxon>Bacteria</taxon>
        <taxon>Bacillati</taxon>
        <taxon>Bacillota</taxon>
        <taxon>Bacilli</taxon>
        <taxon>Bacillales</taxon>
        <taxon>Listeriaceae</taxon>
        <taxon>Listeria</taxon>
    </lineage>
</organism>
<protein>
    <submittedName>
        <fullName evidence="1">Uncharacterized protein</fullName>
    </submittedName>
</protein>
<name>A0A7X1C8B5_9LIST</name>
<comment type="caution">
    <text evidence="1">The sequence shown here is derived from an EMBL/GenBank/DDBJ whole genome shotgun (WGS) entry which is preliminary data.</text>
</comment>
<reference evidence="1 2" key="1">
    <citation type="submission" date="2020-03" db="EMBL/GenBank/DDBJ databases">
        <title>Soil Listeria distribution.</title>
        <authorList>
            <person name="Liao J."/>
            <person name="Wiedmann M."/>
        </authorList>
    </citation>
    <scope>NUCLEOTIDE SEQUENCE [LARGE SCALE GENOMIC DNA]</scope>
    <source>
        <strain evidence="1 2">FSL L7-1554</strain>
    </source>
</reference>
<evidence type="ECO:0000313" key="2">
    <source>
        <dbReference type="Proteomes" id="UP000561617"/>
    </source>
</evidence>
<evidence type="ECO:0000313" key="1">
    <source>
        <dbReference type="EMBL" id="MBC1487835.1"/>
    </source>
</evidence>
<proteinExistence type="predicted"/>
<sequence length="66" mass="7508">MNEQKAMYKAGDCARVKDAQSIREDFRGCLVHISEVKNDVLGVGYWVTNYNLSTTYVCQCDLEEQA</sequence>
<gene>
    <name evidence="1" type="ORF">HCJ38_02190</name>
</gene>
<dbReference type="RefSeq" id="WP_185344804.1">
    <property type="nucleotide sequence ID" value="NZ_JAASTV010000002.1"/>
</dbReference>
<dbReference type="EMBL" id="JAASTW010000002">
    <property type="protein sequence ID" value="MBC1487835.1"/>
    <property type="molecule type" value="Genomic_DNA"/>
</dbReference>
<dbReference type="Proteomes" id="UP000561617">
    <property type="component" value="Unassembled WGS sequence"/>
</dbReference>
<accession>A0A7X1C8B5</accession>